<name>A0AAU8FJL2_9BACT</name>
<evidence type="ECO:0000259" key="4">
    <source>
        <dbReference type="PROSITE" id="PS01124"/>
    </source>
</evidence>
<dbReference type="PROSITE" id="PS01124">
    <property type="entry name" value="HTH_ARAC_FAMILY_2"/>
    <property type="match status" value="1"/>
</dbReference>
<gene>
    <name evidence="5" type="ORF">ABV298_28140</name>
</gene>
<dbReference type="PANTHER" id="PTHR46796">
    <property type="entry name" value="HTH-TYPE TRANSCRIPTIONAL ACTIVATOR RHAS-RELATED"/>
    <property type="match status" value="1"/>
</dbReference>
<protein>
    <submittedName>
        <fullName evidence="5">Helix-turn-helix domain-containing protein</fullName>
    </submittedName>
</protein>
<sequence length="281" mass="32045">MPISLFEHIIRNIAPGLTENVVPAPELRDMLPECFVARSDTFPRCGLAFNDAIPTAVFLQNPCGTATFRSGERILTVTHAWVSGQYLENVAVELHNPGEKMLVVRFNPVYFNQFSVTPARDLRNRLAWDLQAVFGSRVNAWLSGLEKQTDLMARVRTLESFLKSLGTHRETANHLLLDAVQKIVARKGHIQIEPLAASLNVGYKWLERSFMRATGVSPKEFARQQRFIHTYFDVVNRPEMDLPEIALRNAYYDQNHLSKEFKKFTGCSPGRLRKHHSPCRN</sequence>
<dbReference type="Gene3D" id="1.10.10.60">
    <property type="entry name" value="Homeodomain-like"/>
    <property type="match status" value="1"/>
</dbReference>
<dbReference type="InterPro" id="IPR050204">
    <property type="entry name" value="AraC_XylS_family_regulators"/>
</dbReference>
<keyword evidence="1" id="KW-0805">Transcription regulation</keyword>
<dbReference type="Pfam" id="PF12833">
    <property type="entry name" value="HTH_18"/>
    <property type="match status" value="1"/>
</dbReference>
<evidence type="ECO:0000256" key="1">
    <source>
        <dbReference type="ARBA" id="ARBA00023015"/>
    </source>
</evidence>
<dbReference type="EMBL" id="CP159289">
    <property type="protein sequence ID" value="XCH24139.1"/>
    <property type="molecule type" value="Genomic_DNA"/>
</dbReference>
<dbReference type="AlphaFoldDB" id="A0AAU8FJL2"/>
<dbReference type="InterPro" id="IPR009057">
    <property type="entry name" value="Homeodomain-like_sf"/>
</dbReference>
<dbReference type="SMART" id="SM00342">
    <property type="entry name" value="HTH_ARAC"/>
    <property type="match status" value="1"/>
</dbReference>
<feature type="domain" description="HTH araC/xylS-type" evidence="4">
    <location>
        <begin position="174"/>
        <end position="275"/>
    </location>
</feature>
<organism evidence="5">
    <name type="scientific">Dyadobacter sp. 676</name>
    <dbReference type="NCBI Taxonomy" id="3088362"/>
    <lineage>
        <taxon>Bacteria</taxon>
        <taxon>Pseudomonadati</taxon>
        <taxon>Bacteroidota</taxon>
        <taxon>Cytophagia</taxon>
        <taxon>Cytophagales</taxon>
        <taxon>Spirosomataceae</taxon>
        <taxon>Dyadobacter</taxon>
    </lineage>
</organism>
<dbReference type="RefSeq" id="WP_353719462.1">
    <property type="nucleotide sequence ID" value="NZ_CP159289.1"/>
</dbReference>
<dbReference type="InterPro" id="IPR018060">
    <property type="entry name" value="HTH_AraC"/>
</dbReference>
<keyword evidence="2" id="KW-0238">DNA-binding</keyword>
<evidence type="ECO:0000313" key="5">
    <source>
        <dbReference type="EMBL" id="XCH24139.1"/>
    </source>
</evidence>
<dbReference type="SUPFAM" id="SSF46689">
    <property type="entry name" value="Homeodomain-like"/>
    <property type="match status" value="1"/>
</dbReference>
<dbReference type="GO" id="GO:0043565">
    <property type="term" value="F:sequence-specific DNA binding"/>
    <property type="evidence" value="ECO:0007669"/>
    <property type="project" value="InterPro"/>
</dbReference>
<evidence type="ECO:0000256" key="2">
    <source>
        <dbReference type="ARBA" id="ARBA00023125"/>
    </source>
</evidence>
<dbReference type="GO" id="GO:0003700">
    <property type="term" value="F:DNA-binding transcription factor activity"/>
    <property type="evidence" value="ECO:0007669"/>
    <property type="project" value="InterPro"/>
</dbReference>
<keyword evidence="3" id="KW-0804">Transcription</keyword>
<accession>A0AAU8FJL2</accession>
<evidence type="ECO:0000256" key="3">
    <source>
        <dbReference type="ARBA" id="ARBA00023163"/>
    </source>
</evidence>
<reference evidence="5" key="1">
    <citation type="submission" date="2024-06" db="EMBL/GenBank/DDBJ databases">
        <title>Sequencing and assembly of the genome of Dyadobacter sp. strain 676, a symbiont of Cyamopsis tetragonoloba.</title>
        <authorList>
            <person name="Guro P."/>
            <person name="Sazanova A."/>
            <person name="Kuznetsova I."/>
            <person name="Belimov A."/>
            <person name="Safronova V."/>
        </authorList>
    </citation>
    <scope>NUCLEOTIDE SEQUENCE</scope>
    <source>
        <strain evidence="5">676</strain>
    </source>
</reference>
<proteinExistence type="predicted"/>